<comment type="caution">
    <text evidence="3">The sequence shown here is derived from an EMBL/GenBank/DDBJ whole genome shotgun (WGS) entry which is preliminary data.</text>
</comment>
<name>A0A840S719_9BURK</name>
<feature type="signal peptide" evidence="2">
    <location>
        <begin position="1"/>
        <end position="19"/>
    </location>
</feature>
<dbReference type="SUPFAM" id="SSF53254">
    <property type="entry name" value="Phosphoglycerate mutase-like"/>
    <property type="match status" value="1"/>
</dbReference>
<protein>
    <submittedName>
        <fullName evidence="3">Phosphohistidine phosphatase SixA</fullName>
    </submittedName>
</protein>
<sequence length="186" mass="19407">MRVLSLFLTALLMGQSAVAAPSLVVLVRHAEKASGADPGLTAAGKRRAEALAEALAHAGIRYILSSDAQRTRATAAPLAERLGLQVEAVGFGPGGLAAHRQQLLARVQALEGGVLVVGHSNTVTELAAALGVPKPLPPCETRFGLAWVVLPQTETPPRLLSLRYGEPDPIHEPNAIGEPNVDKTCQ</sequence>
<evidence type="ECO:0000256" key="1">
    <source>
        <dbReference type="SAM" id="MobiDB-lite"/>
    </source>
</evidence>
<gene>
    <name evidence="3" type="ORF">HNQ51_002802</name>
</gene>
<dbReference type="Gene3D" id="3.40.50.1240">
    <property type="entry name" value="Phosphoglycerate mutase-like"/>
    <property type="match status" value="1"/>
</dbReference>
<keyword evidence="2" id="KW-0732">Signal</keyword>
<feature type="region of interest" description="Disordered" evidence="1">
    <location>
        <begin position="165"/>
        <end position="186"/>
    </location>
</feature>
<evidence type="ECO:0000256" key="2">
    <source>
        <dbReference type="SAM" id="SignalP"/>
    </source>
</evidence>
<dbReference type="SMART" id="SM00855">
    <property type="entry name" value="PGAM"/>
    <property type="match status" value="1"/>
</dbReference>
<evidence type="ECO:0000313" key="3">
    <source>
        <dbReference type="EMBL" id="MBB5205483.1"/>
    </source>
</evidence>
<dbReference type="InterPro" id="IPR050275">
    <property type="entry name" value="PGM_Phosphatase"/>
</dbReference>
<dbReference type="CDD" id="cd07040">
    <property type="entry name" value="HP"/>
    <property type="match status" value="1"/>
</dbReference>
<dbReference type="InterPro" id="IPR029033">
    <property type="entry name" value="His_PPase_superfam"/>
</dbReference>
<dbReference type="OrthoDB" id="3296006at2"/>
<dbReference type="AlphaFoldDB" id="A0A840S719"/>
<dbReference type="PANTHER" id="PTHR48100">
    <property type="entry name" value="BROAD-SPECIFICITY PHOSPHATASE YOR283W-RELATED"/>
    <property type="match status" value="1"/>
</dbReference>
<evidence type="ECO:0000313" key="4">
    <source>
        <dbReference type="Proteomes" id="UP000554837"/>
    </source>
</evidence>
<organism evidence="3 4">
    <name type="scientific">Inhella inkyongensis</name>
    <dbReference type="NCBI Taxonomy" id="392593"/>
    <lineage>
        <taxon>Bacteria</taxon>
        <taxon>Pseudomonadati</taxon>
        <taxon>Pseudomonadota</taxon>
        <taxon>Betaproteobacteria</taxon>
        <taxon>Burkholderiales</taxon>
        <taxon>Sphaerotilaceae</taxon>
        <taxon>Inhella</taxon>
    </lineage>
</organism>
<dbReference type="GO" id="GO:0005737">
    <property type="term" value="C:cytoplasm"/>
    <property type="evidence" value="ECO:0007669"/>
    <property type="project" value="TreeGrafter"/>
</dbReference>
<reference evidence="3 4" key="1">
    <citation type="submission" date="2020-08" db="EMBL/GenBank/DDBJ databases">
        <title>Genomic Encyclopedia of Type Strains, Phase IV (KMG-IV): sequencing the most valuable type-strain genomes for metagenomic binning, comparative biology and taxonomic classification.</title>
        <authorList>
            <person name="Goeker M."/>
        </authorList>
    </citation>
    <scope>NUCLEOTIDE SEQUENCE [LARGE SCALE GENOMIC DNA]</scope>
    <source>
        <strain evidence="3 4">DSM 23958</strain>
    </source>
</reference>
<dbReference type="GO" id="GO:0016791">
    <property type="term" value="F:phosphatase activity"/>
    <property type="evidence" value="ECO:0007669"/>
    <property type="project" value="TreeGrafter"/>
</dbReference>
<proteinExistence type="predicted"/>
<keyword evidence="4" id="KW-1185">Reference proteome</keyword>
<dbReference type="PANTHER" id="PTHR48100:SF1">
    <property type="entry name" value="HISTIDINE PHOSPHATASE FAMILY PROTEIN-RELATED"/>
    <property type="match status" value="1"/>
</dbReference>
<dbReference type="RefSeq" id="WP_138856587.1">
    <property type="nucleotide sequence ID" value="NZ_CP040709.1"/>
</dbReference>
<dbReference type="EMBL" id="JACHHO010000004">
    <property type="protein sequence ID" value="MBB5205483.1"/>
    <property type="molecule type" value="Genomic_DNA"/>
</dbReference>
<dbReference type="InterPro" id="IPR013078">
    <property type="entry name" value="His_Pase_superF_clade-1"/>
</dbReference>
<dbReference type="Proteomes" id="UP000554837">
    <property type="component" value="Unassembled WGS sequence"/>
</dbReference>
<accession>A0A840S719</accession>
<feature type="chain" id="PRO_5032854261" evidence="2">
    <location>
        <begin position="20"/>
        <end position="186"/>
    </location>
</feature>
<dbReference type="Pfam" id="PF00300">
    <property type="entry name" value="His_Phos_1"/>
    <property type="match status" value="1"/>
</dbReference>